<dbReference type="UniPathway" id="UPA00138"/>
<gene>
    <name evidence="4" type="ORF">HRJ53_15805</name>
</gene>
<evidence type="ECO:0000256" key="2">
    <source>
        <dbReference type="ARBA" id="ARBA00023235"/>
    </source>
</evidence>
<dbReference type="PROSITE" id="PS00171">
    <property type="entry name" value="TIM_1"/>
    <property type="match status" value="1"/>
</dbReference>
<dbReference type="GO" id="GO:0005829">
    <property type="term" value="C:cytosol"/>
    <property type="evidence" value="ECO:0007669"/>
    <property type="project" value="TreeGrafter"/>
</dbReference>
<comment type="catalytic activity">
    <reaction evidence="3">
        <text>D-glyceraldehyde 3-phosphate = dihydroxyacetone phosphate</text>
        <dbReference type="Rhea" id="RHEA:18585"/>
        <dbReference type="ChEBI" id="CHEBI:57642"/>
        <dbReference type="ChEBI" id="CHEBI:59776"/>
        <dbReference type="EC" id="5.3.1.1"/>
    </reaction>
</comment>
<evidence type="ECO:0000313" key="5">
    <source>
        <dbReference type="Proteomes" id="UP000567293"/>
    </source>
</evidence>
<proteinExistence type="inferred from homology"/>
<dbReference type="EC" id="5.3.1.1" evidence="3"/>
<dbReference type="GO" id="GO:0006094">
    <property type="term" value="P:gluconeogenesis"/>
    <property type="evidence" value="ECO:0007669"/>
    <property type="project" value="UniProtKB-UniPathway"/>
</dbReference>
<dbReference type="AlphaFoldDB" id="A0A7V8SXK1"/>
<protein>
    <recommendedName>
        <fullName evidence="3">Triosephosphate isomerase</fullName>
        <ecNumber evidence="3">5.3.1.1</ecNumber>
    </recommendedName>
</protein>
<dbReference type="Proteomes" id="UP000567293">
    <property type="component" value="Unassembled WGS sequence"/>
</dbReference>
<sequence length="218" mass="22679">MTTRRPLVVANWKMNGLRASIAQLGTIIAGAGGLGSVELIVCPPATLIADFAAAARGSPLLIGGQDCHAEAAGAYTGDISAEMLRDAGASAVIVGHSERRRYHGETNAAVRAKAVAARRAGLLAIICVGETRAERDAGQTRDILRAQLDGSLPQDGEGVVIAYEPVWAIGTGVTPTPQDVRDIHASIRTQLSSHLGGPGRDMRLLYGGSVKRGNAREL</sequence>
<evidence type="ECO:0000256" key="3">
    <source>
        <dbReference type="RuleBase" id="RU363013"/>
    </source>
</evidence>
<accession>A0A7V8SXK1</accession>
<comment type="pathway">
    <text evidence="3">Carbohydrate degradation; glycolysis; D-glyceraldehyde 3-phosphate from glycerone phosphate: step 1/1.</text>
</comment>
<dbReference type="SUPFAM" id="SSF51351">
    <property type="entry name" value="Triosephosphate isomerase (TIM)"/>
    <property type="match status" value="1"/>
</dbReference>
<keyword evidence="5" id="KW-1185">Reference proteome</keyword>
<comment type="subunit">
    <text evidence="3">Homodimer.</text>
</comment>
<organism evidence="4 5">
    <name type="scientific">Candidatus Acidiferrum panamense</name>
    <dbReference type="NCBI Taxonomy" id="2741543"/>
    <lineage>
        <taxon>Bacteria</taxon>
        <taxon>Pseudomonadati</taxon>
        <taxon>Acidobacteriota</taxon>
        <taxon>Terriglobia</taxon>
        <taxon>Candidatus Acidiferrales</taxon>
        <taxon>Candidatus Acidiferrum</taxon>
    </lineage>
</organism>
<dbReference type="PROSITE" id="PS51440">
    <property type="entry name" value="TIM_2"/>
    <property type="match status" value="1"/>
</dbReference>
<comment type="subcellular location">
    <subcellularLocation>
        <location evidence="3">Cytoplasm</location>
    </subcellularLocation>
</comment>
<dbReference type="InterPro" id="IPR035990">
    <property type="entry name" value="TIM_sf"/>
</dbReference>
<comment type="caution">
    <text evidence="4">The sequence shown here is derived from an EMBL/GenBank/DDBJ whole genome shotgun (WGS) entry which is preliminary data.</text>
</comment>
<comment type="similarity">
    <text evidence="1 3">Belongs to the triosephosphate isomerase family.</text>
</comment>
<dbReference type="PANTHER" id="PTHR21139:SF42">
    <property type="entry name" value="TRIOSEPHOSPHATE ISOMERASE"/>
    <property type="match status" value="1"/>
</dbReference>
<dbReference type="InterPro" id="IPR020861">
    <property type="entry name" value="Triosephosphate_isomerase_AS"/>
</dbReference>
<dbReference type="GO" id="GO:0046166">
    <property type="term" value="P:glyceraldehyde-3-phosphate biosynthetic process"/>
    <property type="evidence" value="ECO:0007669"/>
    <property type="project" value="TreeGrafter"/>
</dbReference>
<dbReference type="Gene3D" id="3.20.20.70">
    <property type="entry name" value="Aldolase class I"/>
    <property type="match status" value="1"/>
</dbReference>
<dbReference type="Pfam" id="PF00121">
    <property type="entry name" value="TIM"/>
    <property type="match status" value="1"/>
</dbReference>
<evidence type="ECO:0000313" key="4">
    <source>
        <dbReference type="EMBL" id="MBA0086445.1"/>
    </source>
</evidence>
<feature type="non-terminal residue" evidence="4">
    <location>
        <position position="218"/>
    </location>
</feature>
<keyword evidence="3" id="KW-0312">Gluconeogenesis</keyword>
<comment type="pathway">
    <text evidence="3">Carbohydrate biosynthesis; gluconeogenesis.</text>
</comment>
<keyword evidence="3" id="KW-0324">Glycolysis</keyword>
<keyword evidence="2 3" id="KW-0413">Isomerase</keyword>
<name>A0A7V8SXK1_9BACT</name>
<dbReference type="GO" id="GO:0004807">
    <property type="term" value="F:triose-phosphate isomerase activity"/>
    <property type="evidence" value="ECO:0007669"/>
    <property type="project" value="UniProtKB-UniRule"/>
</dbReference>
<dbReference type="GO" id="GO:0019563">
    <property type="term" value="P:glycerol catabolic process"/>
    <property type="evidence" value="ECO:0007669"/>
    <property type="project" value="TreeGrafter"/>
</dbReference>
<dbReference type="EMBL" id="JACDQQ010001517">
    <property type="protein sequence ID" value="MBA0086445.1"/>
    <property type="molecule type" value="Genomic_DNA"/>
</dbReference>
<reference evidence="4" key="1">
    <citation type="submission" date="2020-06" db="EMBL/GenBank/DDBJ databases">
        <title>Legume-microbial interactions unlock mineral nutrients during tropical forest succession.</title>
        <authorList>
            <person name="Epihov D.Z."/>
        </authorList>
    </citation>
    <scope>NUCLEOTIDE SEQUENCE [LARGE SCALE GENOMIC DNA]</scope>
    <source>
        <strain evidence="4">Pan2503</strain>
    </source>
</reference>
<dbReference type="PANTHER" id="PTHR21139">
    <property type="entry name" value="TRIOSEPHOSPHATE ISOMERASE"/>
    <property type="match status" value="1"/>
</dbReference>
<dbReference type="NCBIfam" id="TIGR00419">
    <property type="entry name" value="tim"/>
    <property type="match status" value="1"/>
</dbReference>
<keyword evidence="3" id="KW-0963">Cytoplasm</keyword>
<evidence type="ECO:0000256" key="1">
    <source>
        <dbReference type="ARBA" id="ARBA00007422"/>
    </source>
</evidence>
<dbReference type="UniPathway" id="UPA00109">
    <property type="reaction ID" value="UER00189"/>
</dbReference>
<dbReference type="InterPro" id="IPR013785">
    <property type="entry name" value="Aldolase_TIM"/>
</dbReference>
<dbReference type="InterPro" id="IPR000652">
    <property type="entry name" value="Triosephosphate_isomerase"/>
</dbReference>
<dbReference type="GO" id="GO:0006096">
    <property type="term" value="P:glycolytic process"/>
    <property type="evidence" value="ECO:0007669"/>
    <property type="project" value="UniProtKB-UniRule"/>
</dbReference>
<dbReference type="CDD" id="cd00311">
    <property type="entry name" value="TIM"/>
    <property type="match status" value="1"/>
</dbReference>